<reference evidence="3 4" key="1">
    <citation type="submission" date="2019-07" db="EMBL/GenBank/DDBJ databases">
        <title>WGS assembly of Gossypium tomentosum.</title>
        <authorList>
            <person name="Chen Z.J."/>
            <person name="Sreedasyam A."/>
            <person name="Ando A."/>
            <person name="Song Q."/>
            <person name="De L."/>
            <person name="Hulse-Kemp A."/>
            <person name="Ding M."/>
            <person name="Ye W."/>
            <person name="Kirkbride R."/>
            <person name="Jenkins J."/>
            <person name="Plott C."/>
            <person name="Lovell J."/>
            <person name="Lin Y.-M."/>
            <person name="Vaughn R."/>
            <person name="Liu B."/>
            <person name="Li W."/>
            <person name="Simpson S."/>
            <person name="Scheffler B."/>
            <person name="Saski C."/>
            <person name="Grover C."/>
            <person name="Hu G."/>
            <person name="Conover J."/>
            <person name="Carlson J."/>
            <person name="Shu S."/>
            <person name="Boston L."/>
            <person name="Williams M."/>
            <person name="Peterson D."/>
            <person name="Mcgee K."/>
            <person name="Jones D."/>
            <person name="Wendel J."/>
            <person name="Stelly D."/>
            <person name="Grimwood J."/>
            <person name="Schmutz J."/>
        </authorList>
    </citation>
    <scope>NUCLEOTIDE SEQUENCE [LARGE SCALE GENOMIC DNA]</scope>
    <source>
        <strain evidence="3">7179.01</strain>
    </source>
</reference>
<evidence type="ECO:0000259" key="2">
    <source>
        <dbReference type="Pfam" id="PF07859"/>
    </source>
</evidence>
<gene>
    <name evidence="3" type="ORF">ES332_D02G264800v1</name>
</gene>
<feature type="domain" description="Alpha/beta hydrolase fold-3" evidence="2">
    <location>
        <begin position="76"/>
        <end position="168"/>
    </location>
</feature>
<dbReference type="Pfam" id="PF07859">
    <property type="entry name" value="Abhydrolase_3"/>
    <property type="match status" value="1"/>
</dbReference>
<accession>A0A5D2M238</accession>
<dbReference type="PANTHER" id="PTHR23024">
    <property type="entry name" value="ARYLACETAMIDE DEACETYLASE"/>
    <property type="match status" value="1"/>
</dbReference>
<dbReference type="Proteomes" id="UP000322667">
    <property type="component" value="Chromosome D02"/>
</dbReference>
<sequence length="183" mass="20460">MEPTASEIRIDFAPMLRVYQDGRIERLLGTQTVPPGLDPKTNVESKDVVYSQETAQCVRIYVPGTVFTSAQKLPLLVYFHGRGFCIETAFSPTYRNYLNALVSEAKIVAVSVDYRRAPEHPIPAAYDDSWTALKWVASHYDGNGPEQWLNRYADFENVYLSGDSAGAKHTTSPLKPARRSSTV</sequence>
<dbReference type="EMBL" id="CM017624">
    <property type="protein sequence ID" value="TYH85415.1"/>
    <property type="molecule type" value="Genomic_DNA"/>
</dbReference>
<dbReference type="PANTHER" id="PTHR23024:SF467">
    <property type="entry name" value="CARBOXYLESTERASE 12-RELATED"/>
    <property type="match status" value="1"/>
</dbReference>
<evidence type="ECO:0000313" key="3">
    <source>
        <dbReference type="EMBL" id="TYH85415.1"/>
    </source>
</evidence>
<dbReference type="AlphaFoldDB" id="A0A5D2M238"/>
<evidence type="ECO:0000313" key="4">
    <source>
        <dbReference type="Proteomes" id="UP000322667"/>
    </source>
</evidence>
<organism evidence="3 4">
    <name type="scientific">Gossypium tomentosum</name>
    <name type="common">Hawaiian cotton</name>
    <name type="synonym">Gossypium sandvicense</name>
    <dbReference type="NCBI Taxonomy" id="34277"/>
    <lineage>
        <taxon>Eukaryota</taxon>
        <taxon>Viridiplantae</taxon>
        <taxon>Streptophyta</taxon>
        <taxon>Embryophyta</taxon>
        <taxon>Tracheophyta</taxon>
        <taxon>Spermatophyta</taxon>
        <taxon>Magnoliopsida</taxon>
        <taxon>eudicotyledons</taxon>
        <taxon>Gunneridae</taxon>
        <taxon>Pentapetalae</taxon>
        <taxon>rosids</taxon>
        <taxon>malvids</taxon>
        <taxon>Malvales</taxon>
        <taxon>Malvaceae</taxon>
        <taxon>Malvoideae</taxon>
        <taxon>Gossypium</taxon>
    </lineage>
</organism>
<dbReference type="Gene3D" id="3.40.50.1820">
    <property type="entry name" value="alpha/beta hydrolase"/>
    <property type="match status" value="1"/>
</dbReference>
<protein>
    <recommendedName>
        <fullName evidence="2">Alpha/beta hydrolase fold-3 domain-containing protein</fullName>
    </recommendedName>
</protein>
<dbReference type="InterPro" id="IPR029058">
    <property type="entry name" value="AB_hydrolase_fold"/>
</dbReference>
<dbReference type="SUPFAM" id="SSF53474">
    <property type="entry name" value="alpha/beta-Hydrolases"/>
    <property type="match status" value="1"/>
</dbReference>
<dbReference type="InterPro" id="IPR013094">
    <property type="entry name" value="AB_hydrolase_3"/>
</dbReference>
<proteinExistence type="inferred from homology"/>
<comment type="similarity">
    <text evidence="1">Belongs to the 'GDXG' lipolytic enzyme family.</text>
</comment>
<evidence type="ECO:0000256" key="1">
    <source>
        <dbReference type="ARBA" id="ARBA00010515"/>
    </source>
</evidence>
<dbReference type="GO" id="GO:0016787">
    <property type="term" value="F:hydrolase activity"/>
    <property type="evidence" value="ECO:0007669"/>
    <property type="project" value="InterPro"/>
</dbReference>
<keyword evidence="4" id="KW-1185">Reference proteome</keyword>
<dbReference type="InterPro" id="IPR050466">
    <property type="entry name" value="Carboxylest/Gibb_receptor"/>
</dbReference>
<name>A0A5D2M238_GOSTO</name>